<evidence type="ECO:0000256" key="6">
    <source>
        <dbReference type="ARBA" id="ARBA00023242"/>
    </source>
</evidence>
<accession>A0A8K0E2T3</accession>
<dbReference type="PANTHER" id="PTHR47413:SF2">
    <property type="entry name" value="LIPASE-LIKE PAD4"/>
    <property type="match status" value="1"/>
</dbReference>
<protein>
    <recommendedName>
        <fullName evidence="11">Lipase-like PAD4</fullName>
    </recommendedName>
</protein>
<keyword evidence="5" id="KW-0611">Plant defense</keyword>
<dbReference type="GO" id="GO:0005737">
    <property type="term" value="C:cytoplasm"/>
    <property type="evidence" value="ECO:0007669"/>
    <property type="project" value="UniProtKB-SubCell"/>
</dbReference>
<keyword evidence="3" id="KW-0963">Cytoplasm</keyword>
<evidence type="ECO:0000259" key="7">
    <source>
        <dbReference type="Pfam" id="PF01764"/>
    </source>
</evidence>
<evidence type="ECO:0000256" key="3">
    <source>
        <dbReference type="ARBA" id="ARBA00022490"/>
    </source>
</evidence>
<dbReference type="GO" id="GO:0005634">
    <property type="term" value="C:nucleus"/>
    <property type="evidence" value="ECO:0007669"/>
    <property type="project" value="UniProtKB-SubCell"/>
</dbReference>
<reference evidence="9" key="1">
    <citation type="submission" date="2020-03" db="EMBL/GenBank/DDBJ databases">
        <title>A high-quality chromosome-level genome assembly of a woody plant with both climbing and erect habits, Rhamnella rubrinervis.</title>
        <authorList>
            <person name="Lu Z."/>
            <person name="Yang Y."/>
            <person name="Zhu X."/>
            <person name="Sun Y."/>
        </authorList>
    </citation>
    <scope>NUCLEOTIDE SEQUENCE</scope>
    <source>
        <strain evidence="9">BYM</strain>
        <tissue evidence="9">Leaf</tissue>
    </source>
</reference>
<dbReference type="Proteomes" id="UP000796880">
    <property type="component" value="Unassembled WGS sequence"/>
</dbReference>
<evidence type="ECO:0000259" key="8">
    <source>
        <dbReference type="Pfam" id="PF18117"/>
    </source>
</evidence>
<dbReference type="GO" id="GO:0006629">
    <property type="term" value="P:lipid metabolic process"/>
    <property type="evidence" value="ECO:0007669"/>
    <property type="project" value="InterPro"/>
</dbReference>
<dbReference type="SUPFAM" id="SSF53474">
    <property type="entry name" value="alpha/beta-Hydrolases"/>
    <property type="match status" value="1"/>
</dbReference>
<evidence type="ECO:0000313" key="10">
    <source>
        <dbReference type="Proteomes" id="UP000796880"/>
    </source>
</evidence>
<proteinExistence type="predicted"/>
<dbReference type="Pfam" id="PF18117">
    <property type="entry name" value="EDS1_EP"/>
    <property type="match status" value="1"/>
</dbReference>
<dbReference type="InterPro" id="IPR002921">
    <property type="entry name" value="Fungal_lipase-type"/>
</dbReference>
<evidence type="ECO:0008006" key="11">
    <source>
        <dbReference type="Google" id="ProtNLM"/>
    </source>
</evidence>
<dbReference type="Pfam" id="PF01764">
    <property type="entry name" value="Lipase_3"/>
    <property type="match status" value="1"/>
</dbReference>
<dbReference type="GO" id="GO:0006952">
    <property type="term" value="P:defense response"/>
    <property type="evidence" value="ECO:0007669"/>
    <property type="project" value="UniProtKB-KW"/>
</dbReference>
<evidence type="ECO:0000313" key="9">
    <source>
        <dbReference type="EMBL" id="KAF3439276.1"/>
    </source>
</evidence>
<dbReference type="Gene3D" id="3.40.50.1820">
    <property type="entry name" value="alpha/beta hydrolase"/>
    <property type="match status" value="1"/>
</dbReference>
<dbReference type="InterPro" id="IPR041266">
    <property type="entry name" value="EDS1_EP"/>
</dbReference>
<sequence length="629" mass="70763">MVATFLASTPLLSESWRLCSLANTRAPMSFVTDLIGDVVYVAFSGIQIGGGGPSSTLSEPSCRGLVELQSSVGIDGLFSPLLSSLNEGEEAVMVHGELLSLFLSVFGCQTFRDQVSGVLKNSKSIVFTGHSLGGTIASLSALWLLSYLHSTPSSTSVLCLTFGSPLLGNESLSRAILRLRWGGNFCHVVSKHDLMPRLLFAPLAPITSQLEFLLQHWRLSMASSSSSTPQVIGKPVLQLTDEMKAQFFGYVMACLEVSSQLAVEEARMDVFWPFGNYLFCSEEGGICLENAVSVNKMMHLMLVSGSDLDKCVDDHLRYGDYIGNFSSQFLKKRSFIHGGSVPCSSYETGVALALQSSGINYQESVSIPAKECLKMARRLGRTPSLNAANMAISLSKITPYRAEIEWYKKSCDESDDQMGYYDSFKQSGPSRRAHKVNMNRHKLACFWNNLIDMFENNHLPYDFHKRAKWVNASLFYKLLVEPLDIAEYYRSGMHKIKGHYLNHGRERRYQIFDKWWSERPSKGEENTKRSKFAGLTQDSLFWAKLEEARECLANVRSENDAKKLEWLWNNINDFERYASVLVEKKEVSEDVLAKNSSYTLWVEELRELKSQMQQIRPRFPTFADGKIFP</sequence>
<keyword evidence="4" id="KW-0378">Hydrolase</keyword>
<dbReference type="GO" id="GO:0016787">
    <property type="term" value="F:hydrolase activity"/>
    <property type="evidence" value="ECO:0007669"/>
    <property type="project" value="UniProtKB-KW"/>
</dbReference>
<evidence type="ECO:0000256" key="2">
    <source>
        <dbReference type="ARBA" id="ARBA00004496"/>
    </source>
</evidence>
<evidence type="ECO:0000256" key="4">
    <source>
        <dbReference type="ARBA" id="ARBA00022801"/>
    </source>
</evidence>
<comment type="caution">
    <text evidence="9">The sequence shown here is derived from an EMBL/GenBank/DDBJ whole genome shotgun (WGS) entry which is preliminary data.</text>
</comment>
<gene>
    <name evidence="9" type="ORF">FNV43_RR17552</name>
</gene>
<comment type="subcellular location">
    <subcellularLocation>
        <location evidence="2">Cytoplasm</location>
    </subcellularLocation>
    <subcellularLocation>
        <location evidence="1">Nucleus</location>
    </subcellularLocation>
</comment>
<evidence type="ECO:0000256" key="1">
    <source>
        <dbReference type="ARBA" id="ARBA00004123"/>
    </source>
</evidence>
<feature type="domain" description="EDS1 EP" evidence="8">
    <location>
        <begin position="402"/>
        <end position="611"/>
    </location>
</feature>
<name>A0A8K0E2T3_9ROSA</name>
<dbReference type="PANTHER" id="PTHR47413">
    <property type="entry name" value="LIPASE-LIKE PAD4"/>
    <property type="match status" value="1"/>
</dbReference>
<keyword evidence="10" id="KW-1185">Reference proteome</keyword>
<dbReference type="InterPro" id="IPR029058">
    <property type="entry name" value="AB_hydrolase_fold"/>
</dbReference>
<feature type="domain" description="Fungal lipase-type" evidence="7">
    <location>
        <begin position="83"/>
        <end position="200"/>
    </location>
</feature>
<dbReference type="EMBL" id="VOIH02000008">
    <property type="protein sequence ID" value="KAF3439276.1"/>
    <property type="molecule type" value="Genomic_DNA"/>
</dbReference>
<dbReference type="AlphaFoldDB" id="A0A8K0E2T3"/>
<dbReference type="OrthoDB" id="426718at2759"/>
<evidence type="ECO:0000256" key="5">
    <source>
        <dbReference type="ARBA" id="ARBA00022821"/>
    </source>
</evidence>
<organism evidence="9 10">
    <name type="scientific">Rhamnella rubrinervis</name>
    <dbReference type="NCBI Taxonomy" id="2594499"/>
    <lineage>
        <taxon>Eukaryota</taxon>
        <taxon>Viridiplantae</taxon>
        <taxon>Streptophyta</taxon>
        <taxon>Embryophyta</taxon>
        <taxon>Tracheophyta</taxon>
        <taxon>Spermatophyta</taxon>
        <taxon>Magnoliopsida</taxon>
        <taxon>eudicotyledons</taxon>
        <taxon>Gunneridae</taxon>
        <taxon>Pentapetalae</taxon>
        <taxon>rosids</taxon>
        <taxon>fabids</taxon>
        <taxon>Rosales</taxon>
        <taxon>Rhamnaceae</taxon>
        <taxon>rhamnoid group</taxon>
        <taxon>Rhamneae</taxon>
        <taxon>Rhamnella</taxon>
    </lineage>
</organism>
<keyword evidence="6" id="KW-0539">Nucleus</keyword>